<comment type="caution">
    <text evidence="5">The sequence shown here is derived from an EMBL/GenBank/DDBJ whole genome shotgun (WGS) entry which is preliminary data.</text>
</comment>
<evidence type="ECO:0000259" key="4">
    <source>
        <dbReference type="Pfam" id="PF11611"/>
    </source>
</evidence>
<feature type="signal peptide" evidence="3">
    <location>
        <begin position="1"/>
        <end position="23"/>
    </location>
</feature>
<dbReference type="PROSITE" id="PS51257">
    <property type="entry name" value="PROKAR_LIPOPROTEIN"/>
    <property type="match status" value="1"/>
</dbReference>
<organism evidence="5">
    <name type="scientific">Enterococcus faecium</name>
    <name type="common">Streptococcus faecium</name>
    <dbReference type="NCBI Taxonomy" id="1352"/>
    <lineage>
        <taxon>Bacteria</taxon>
        <taxon>Bacillati</taxon>
        <taxon>Bacillota</taxon>
        <taxon>Bacilli</taxon>
        <taxon>Lactobacillales</taxon>
        <taxon>Enterococcaceae</taxon>
        <taxon>Enterococcus</taxon>
    </lineage>
</organism>
<sequence length="194" mass="20962">MKKMVLGLLFSCFMLGACSTNKASTSTKADTATESSLRKEVSDLKKENNELNKRVEVLTNMSDNSSTENSSNDESTNGNVKIGQSVGFTSGELITVTEVKADDTIGLMDIKDGEHPVVVTAIVENKTNSPIDFNSQTFDLYDGNDELARFDASTYSNNVPHEIASGKKATVVMHFGVKGNAPYSVTYGPATWNE</sequence>
<reference evidence="5" key="1">
    <citation type="submission" date="2020-02" db="EMBL/GenBank/DDBJ databases">
        <title>Draft Genome Sequences of Enterococcus faecium isolates derived from selected traditional Montenegrin brine cheese.</title>
        <authorList>
            <person name="Ruppitsch W."/>
            <person name="Nisic A."/>
            <person name="Allerberger F."/>
            <person name="Martinovic A."/>
        </authorList>
    </citation>
    <scope>NUCLEOTIDE SEQUENCE</scope>
    <source>
        <strain evidence="5">INF29</strain>
    </source>
</reference>
<feature type="domain" description="DUF4352" evidence="4">
    <location>
        <begin position="81"/>
        <end position="193"/>
    </location>
</feature>
<evidence type="ECO:0000256" key="1">
    <source>
        <dbReference type="ARBA" id="ARBA00022729"/>
    </source>
</evidence>
<accession>A0A6B3Q894</accession>
<evidence type="ECO:0000256" key="3">
    <source>
        <dbReference type="SAM" id="SignalP"/>
    </source>
</evidence>
<evidence type="ECO:0000313" key="5">
    <source>
        <dbReference type="EMBL" id="NEU46494.1"/>
    </source>
</evidence>
<keyword evidence="1 3" id="KW-0732">Signal</keyword>
<feature type="compositionally biased region" description="Low complexity" evidence="2">
    <location>
        <begin position="62"/>
        <end position="77"/>
    </location>
</feature>
<dbReference type="AlphaFoldDB" id="A0A6B3Q894"/>
<dbReference type="InterPro" id="IPR029051">
    <property type="entry name" value="DUF4352"/>
</dbReference>
<dbReference type="RefSeq" id="WP_002306334.1">
    <property type="nucleotide sequence ID" value="NZ_JAAHCA010000025.1"/>
</dbReference>
<dbReference type="Gene3D" id="2.60.40.1240">
    <property type="match status" value="1"/>
</dbReference>
<feature type="region of interest" description="Disordered" evidence="2">
    <location>
        <begin position="56"/>
        <end position="80"/>
    </location>
</feature>
<dbReference type="Pfam" id="PF11611">
    <property type="entry name" value="DUF4352"/>
    <property type="match status" value="1"/>
</dbReference>
<protein>
    <submittedName>
        <fullName evidence="5">DUF4352 domain-containing protein</fullName>
    </submittedName>
</protein>
<proteinExistence type="predicted"/>
<evidence type="ECO:0000256" key="2">
    <source>
        <dbReference type="SAM" id="MobiDB-lite"/>
    </source>
</evidence>
<dbReference type="EMBL" id="JAAHCB010000191">
    <property type="protein sequence ID" value="NEU46494.1"/>
    <property type="molecule type" value="Genomic_DNA"/>
</dbReference>
<dbReference type="InterPro" id="IPR029050">
    <property type="entry name" value="Immunoprotect_excell_Ig-like"/>
</dbReference>
<feature type="chain" id="PRO_5030149779" evidence="3">
    <location>
        <begin position="24"/>
        <end position="194"/>
    </location>
</feature>
<name>A0A6B3Q894_ENTFC</name>
<gene>
    <name evidence="5" type="ORF">G3385_12065</name>
</gene>